<feature type="region of interest" description="Disordered" evidence="1">
    <location>
        <begin position="90"/>
        <end position="111"/>
    </location>
</feature>
<evidence type="ECO:0000313" key="2">
    <source>
        <dbReference type="EMBL" id="MCS5718725.1"/>
    </source>
</evidence>
<proteinExistence type="predicted"/>
<comment type="caution">
    <text evidence="2">The sequence shown here is derived from an EMBL/GenBank/DDBJ whole genome shotgun (WGS) entry which is preliminary data.</text>
</comment>
<accession>A0ABT2GTT8</accession>
<dbReference type="EMBL" id="JANLCM010000001">
    <property type="protein sequence ID" value="MCS5718725.1"/>
    <property type="molecule type" value="Genomic_DNA"/>
</dbReference>
<dbReference type="Proteomes" id="UP001165584">
    <property type="component" value="Unassembled WGS sequence"/>
</dbReference>
<dbReference type="RefSeq" id="WP_259507794.1">
    <property type="nucleotide sequence ID" value="NZ_JANLCM010000001.1"/>
</dbReference>
<reference evidence="2" key="1">
    <citation type="submission" date="2022-08" db="EMBL/GenBank/DDBJ databases">
        <authorList>
            <person name="Deng Y."/>
            <person name="Han X.-F."/>
            <person name="Zhang Y.-Q."/>
        </authorList>
    </citation>
    <scope>NUCLEOTIDE SEQUENCE</scope>
    <source>
        <strain evidence="2">CPCC 205763</strain>
    </source>
</reference>
<keyword evidence="3" id="KW-1185">Reference proteome</keyword>
<sequence>MDRIHYAGDSLLTGTEIARALLEYAKALAKTEQSATVDIPVRHDDGTVGRANFLVGPASQLVSESEASPFGELDDPALVDVLTKETLKLKPAHPMSSDGAPDAELNRMDDL</sequence>
<gene>
    <name evidence="2" type="ORF">N1027_11335</name>
</gene>
<evidence type="ECO:0000313" key="3">
    <source>
        <dbReference type="Proteomes" id="UP001165584"/>
    </source>
</evidence>
<protein>
    <submittedName>
        <fullName evidence="2">Uncharacterized protein</fullName>
    </submittedName>
</protein>
<organism evidence="2 3">
    <name type="scientific">Herbiconiux aconitum</name>
    <dbReference type="NCBI Taxonomy" id="2970913"/>
    <lineage>
        <taxon>Bacteria</taxon>
        <taxon>Bacillati</taxon>
        <taxon>Actinomycetota</taxon>
        <taxon>Actinomycetes</taxon>
        <taxon>Micrococcales</taxon>
        <taxon>Microbacteriaceae</taxon>
        <taxon>Herbiconiux</taxon>
    </lineage>
</organism>
<name>A0ABT2GTT8_9MICO</name>
<evidence type="ECO:0000256" key="1">
    <source>
        <dbReference type="SAM" id="MobiDB-lite"/>
    </source>
</evidence>